<dbReference type="FunFam" id="1.50.10.130:FF:000001">
    <property type="entry name" value="Isoprene synthase, chloroplastic"/>
    <property type="match status" value="1"/>
</dbReference>
<keyword evidence="6" id="KW-1185">Reference proteome</keyword>
<dbReference type="PANTHER" id="PTHR31225">
    <property type="entry name" value="OS04G0344100 PROTEIN-RELATED"/>
    <property type="match status" value="1"/>
</dbReference>
<comment type="cofactor">
    <cofactor evidence="1">
        <name>Mg(2+)</name>
        <dbReference type="ChEBI" id="CHEBI:18420"/>
    </cofactor>
</comment>
<gene>
    <name evidence="5" type="ORF">Cgig2_023660</name>
</gene>
<evidence type="ECO:0000313" key="5">
    <source>
        <dbReference type="EMBL" id="KAJ8444597.1"/>
    </source>
</evidence>
<comment type="caution">
    <text evidence="5">The sequence shown here is derived from an EMBL/GenBank/DDBJ whole genome shotgun (WGS) entry which is preliminary data.</text>
</comment>
<proteinExistence type="predicted"/>
<name>A0A9Q1QJJ8_9CARY</name>
<evidence type="ECO:0000259" key="4">
    <source>
        <dbReference type="Pfam" id="PF01397"/>
    </source>
</evidence>
<dbReference type="GO" id="GO:0010333">
    <property type="term" value="F:terpene synthase activity"/>
    <property type="evidence" value="ECO:0007669"/>
    <property type="project" value="InterPro"/>
</dbReference>
<feature type="coiled-coil region" evidence="3">
    <location>
        <begin position="32"/>
        <end position="59"/>
    </location>
</feature>
<accession>A0A9Q1QJJ8</accession>
<dbReference type="InterPro" id="IPR050148">
    <property type="entry name" value="Terpene_synthase-like"/>
</dbReference>
<organism evidence="5 6">
    <name type="scientific">Carnegiea gigantea</name>
    <dbReference type="NCBI Taxonomy" id="171969"/>
    <lineage>
        <taxon>Eukaryota</taxon>
        <taxon>Viridiplantae</taxon>
        <taxon>Streptophyta</taxon>
        <taxon>Embryophyta</taxon>
        <taxon>Tracheophyta</taxon>
        <taxon>Spermatophyta</taxon>
        <taxon>Magnoliopsida</taxon>
        <taxon>eudicotyledons</taxon>
        <taxon>Gunneridae</taxon>
        <taxon>Pentapetalae</taxon>
        <taxon>Caryophyllales</taxon>
        <taxon>Cactineae</taxon>
        <taxon>Cactaceae</taxon>
        <taxon>Cactoideae</taxon>
        <taxon>Echinocereeae</taxon>
        <taxon>Carnegiea</taxon>
    </lineage>
</organism>
<keyword evidence="3" id="KW-0175">Coiled coil</keyword>
<dbReference type="InterPro" id="IPR001906">
    <property type="entry name" value="Terpene_synth_N"/>
</dbReference>
<dbReference type="InterPro" id="IPR008930">
    <property type="entry name" value="Terpenoid_cyclase/PrenylTrfase"/>
</dbReference>
<dbReference type="Proteomes" id="UP001153076">
    <property type="component" value="Unassembled WGS sequence"/>
</dbReference>
<dbReference type="GO" id="GO:0016114">
    <property type="term" value="P:terpenoid biosynthetic process"/>
    <property type="evidence" value="ECO:0007669"/>
    <property type="project" value="InterPro"/>
</dbReference>
<dbReference type="OrthoDB" id="1877784at2759"/>
<protein>
    <recommendedName>
        <fullName evidence="4">Terpene synthase N-terminal domain-containing protein</fullName>
    </recommendedName>
</protein>
<dbReference type="EMBL" id="JAKOGI010000092">
    <property type="protein sequence ID" value="KAJ8444597.1"/>
    <property type="molecule type" value="Genomic_DNA"/>
</dbReference>
<evidence type="ECO:0000313" key="6">
    <source>
        <dbReference type="Proteomes" id="UP001153076"/>
    </source>
</evidence>
<evidence type="ECO:0000256" key="3">
    <source>
        <dbReference type="SAM" id="Coils"/>
    </source>
</evidence>
<reference evidence="5" key="1">
    <citation type="submission" date="2022-04" db="EMBL/GenBank/DDBJ databases">
        <title>Carnegiea gigantea Genome sequencing and assembly v2.</title>
        <authorList>
            <person name="Copetti D."/>
            <person name="Sanderson M.J."/>
            <person name="Burquez A."/>
            <person name="Wojciechowski M.F."/>
        </authorList>
    </citation>
    <scope>NUCLEOTIDE SEQUENCE</scope>
    <source>
        <strain evidence="5">SGP5-SGP5p</strain>
        <tissue evidence="5">Aerial part</tissue>
    </source>
</reference>
<dbReference type="SUPFAM" id="SSF48239">
    <property type="entry name" value="Terpenoid cyclases/Protein prenyltransferases"/>
    <property type="match status" value="1"/>
</dbReference>
<evidence type="ECO:0000256" key="1">
    <source>
        <dbReference type="ARBA" id="ARBA00001946"/>
    </source>
</evidence>
<dbReference type="InterPro" id="IPR036965">
    <property type="entry name" value="Terpene_synth_N_sf"/>
</dbReference>
<dbReference type="AlphaFoldDB" id="A0A9Q1QJJ8"/>
<feature type="domain" description="Terpene synthase N-terminal" evidence="4">
    <location>
        <begin position="24"/>
        <end position="200"/>
    </location>
</feature>
<keyword evidence="2" id="KW-0456">Lyase</keyword>
<dbReference type="Pfam" id="PF01397">
    <property type="entry name" value="Terpene_synth"/>
    <property type="match status" value="1"/>
</dbReference>
<dbReference type="Gene3D" id="1.50.10.130">
    <property type="entry name" value="Terpene synthase, N-terminal domain"/>
    <property type="match status" value="1"/>
</dbReference>
<dbReference type="PANTHER" id="PTHR31225:SF221">
    <property type="entry name" value="(-)-GERMACRENE D SYNTHASE"/>
    <property type="match status" value="1"/>
</dbReference>
<evidence type="ECO:0000256" key="2">
    <source>
        <dbReference type="ARBA" id="ARBA00023239"/>
    </source>
</evidence>
<sequence length="254" mass="29713">MGTEAFSSKENNGRPLAQFHRSPWGNLFLNYIPEDEAIHRKKEEEIKELKEKVKKELLGSADKPMKELRLLDAILRLGVAYHFEEQLEKIMQRMFDTYSGNDHACKDKDLYYTSLRFRILRQHGFYVSSDIFVKFKDNKGNFEDSLCNDVEGLLSLYEASHVRIHGEDILDEAFAFTTMHLSSMANNLSGAMKERVYHALKHPVHKGMIRLESRRYIPMYECDPSHDKTLLKLAKLDFNFLLSLHKLELRDIAR</sequence>